<dbReference type="NCBIfam" id="TIGR00229">
    <property type="entry name" value="sensory_box"/>
    <property type="match status" value="1"/>
</dbReference>
<evidence type="ECO:0000256" key="1">
    <source>
        <dbReference type="ARBA" id="ARBA00000085"/>
    </source>
</evidence>
<dbReference type="Pfam" id="PF00512">
    <property type="entry name" value="HisKA"/>
    <property type="match status" value="1"/>
</dbReference>
<dbReference type="Pfam" id="PF00072">
    <property type="entry name" value="Response_reg"/>
    <property type="match status" value="1"/>
</dbReference>
<dbReference type="Pfam" id="PF01627">
    <property type="entry name" value="Hpt"/>
    <property type="match status" value="1"/>
</dbReference>
<feature type="domain" description="PAS" evidence="18">
    <location>
        <begin position="13"/>
        <end position="59"/>
    </location>
</feature>
<evidence type="ECO:0000256" key="7">
    <source>
        <dbReference type="ARBA" id="ARBA00022777"/>
    </source>
</evidence>
<name>W0DKN9_9GAMM</name>
<feature type="modified residue" description="4-aspartylphosphate" evidence="13">
    <location>
        <position position="472"/>
    </location>
</feature>
<feature type="domain" description="Histidine kinase" evidence="16">
    <location>
        <begin position="174"/>
        <end position="395"/>
    </location>
</feature>
<keyword evidence="9" id="KW-0902">Two-component regulatory system</keyword>
<dbReference type="PANTHER" id="PTHR45339:SF5">
    <property type="entry name" value="HISTIDINE KINASE"/>
    <property type="match status" value="1"/>
</dbReference>
<dbReference type="InterPro" id="IPR000700">
    <property type="entry name" value="PAS-assoc_C"/>
</dbReference>
<dbReference type="Pfam" id="PF13426">
    <property type="entry name" value="PAS_9"/>
    <property type="match status" value="1"/>
</dbReference>
<dbReference type="SUPFAM" id="SSF52172">
    <property type="entry name" value="CheY-like"/>
    <property type="match status" value="1"/>
</dbReference>
<dbReference type="Proteomes" id="UP000005289">
    <property type="component" value="Chromosome"/>
</dbReference>
<dbReference type="Gene3D" id="3.40.50.2300">
    <property type="match status" value="1"/>
</dbReference>
<evidence type="ECO:0000259" key="16">
    <source>
        <dbReference type="PROSITE" id="PS50109"/>
    </source>
</evidence>
<evidence type="ECO:0000256" key="12">
    <source>
        <dbReference type="PROSITE-ProRule" id="PRU00110"/>
    </source>
</evidence>
<keyword evidence="6" id="KW-0547">Nucleotide-binding</keyword>
<evidence type="ECO:0000259" key="18">
    <source>
        <dbReference type="PROSITE" id="PS50112"/>
    </source>
</evidence>
<comment type="catalytic activity">
    <reaction evidence="1">
        <text>ATP + protein L-histidine = ADP + protein N-phospho-L-histidine.</text>
        <dbReference type="EC" id="2.7.13.3"/>
    </reaction>
</comment>
<dbReference type="SMART" id="SM00448">
    <property type="entry name" value="REC"/>
    <property type="match status" value="1"/>
</dbReference>
<keyword evidence="4 13" id="KW-0597">Phosphoprotein</keyword>
<evidence type="ECO:0000259" key="17">
    <source>
        <dbReference type="PROSITE" id="PS50110"/>
    </source>
</evidence>
<evidence type="ECO:0000256" key="15">
    <source>
        <dbReference type="SAM" id="MobiDB-lite"/>
    </source>
</evidence>
<feature type="modified residue" description="Phosphohistidine" evidence="12">
    <location>
        <position position="634"/>
    </location>
</feature>
<evidence type="ECO:0000256" key="5">
    <source>
        <dbReference type="ARBA" id="ARBA00022679"/>
    </source>
</evidence>
<feature type="domain" description="HPt" evidence="20">
    <location>
        <begin position="595"/>
        <end position="697"/>
    </location>
</feature>
<dbReference type="SUPFAM" id="SSF55874">
    <property type="entry name" value="ATPase domain of HSP90 chaperone/DNA topoisomerase II/histidine kinase"/>
    <property type="match status" value="1"/>
</dbReference>
<evidence type="ECO:0000256" key="8">
    <source>
        <dbReference type="ARBA" id="ARBA00022840"/>
    </source>
</evidence>
<feature type="domain" description="Response regulatory" evidence="17">
    <location>
        <begin position="423"/>
        <end position="539"/>
    </location>
</feature>
<dbReference type="InterPro" id="IPR008207">
    <property type="entry name" value="Sig_transdc_His_kin_Hpt_dom"/>
</dbReference>
<dbReference type="InterPro" id="IPR036890">
    <property type="entry name" value="HATPase_C_sf"/>
</dbReference>
<evidence type="ECO:0000256" key="6">
    <source>
        <dbReference type="ARBA" id="ARBA00022741"/>
    </source>
</evidence>
<dbReference type="CDD" id="cd00130">
    <property type="entry name" value="PAS"/>
    <property type="match status" value="1"/>
</dbReference>
<keyword evidence="22" id="KW-1185">Reference proteome</keyword>
<evidence type="ECO:0000256" key="4">
    <source>
        <dbReference type="ARBA" id="ARBA00022553"/>
    </source>
</evidence>
<dbReference type="SMART" id="SM00388">
    <property type="entry name" value="HisKA"/>
    <property type="match status" value="1"/>
</dbReference>
<dbReference type="Gene3D" id="1.10.287.130">
    <property type="match status" value="1"/>
</dbReference>
<dbReference type="InterPro" id="IPR000014">
    <property type="entry name" value="PAS"/>
</dbReference>
<dbReference type="Gene3D" id="3.30.565.10">
    <property type="entry name" value="Histidine kinase-like ATPase, C-terminal domain"/>
    <property type="match status" value="1"/>
</dbReference>
<evidence type="ECO:0000256" key="9">
    <source>
        <dbReference type="ARBA" id="ARBA00023012"/>
    </source>
</evidence>
<sequence length="772" mass="84633">MMDVTSLKESEQQLRKLAQAVEQSPDSIVIANLDAEIEYVNEAFERVTGYRRDEVVGENPRILHSGKTPESTYEALWSTVTRGEVWKGEFVNQRKDGSEYTEFAIIAPLRQPDGRITHYVAVKEDITEKKRVARELDRHRHHLEEMVERRTAELRDAREQAEAANRAKSAFLANMSHEIRTPLNAIVGLTHLLRRDGVRPEQVARLDRIDNAGRHLLSIINDILDLSKIEAGRLELETTDFHLSAILDNVASIIGDPAREKGLAIEIDPDAVPVWLRGDPTRLRQALLNYAGNAVKFTEAGSITLRAELLGENEQGLQVRFEVVDTGIGVPEGELQRLFHEDFAQIANAGDRARGGTGLGLSIVRRLAEMMGGEVGADSEPGTGSRFWFTVRLQRGRGAVPEVRQAVRADADADLRARYAGARVLLAEDNPINREVALELLHAVGFAVDTADDGREAVHKAQEQVYDLVLMDLQMPQMDGLEAARLIRALPGWKRQPILAMTANAFEEDRKACEQAGMDGFLPKPVDPEDLYATLLDWLERRPPTSHGAGTVGKSREPRAGKPDAEPAAGPVLEQLGERLPWLDAVRGVAALGGDAAKYVVLLRELVERHADDARQAAAAVADERRQDARAIVHGLKGAAATLGAKSVSDACGRIERALDSAPAAPEALHAEIESLSHVLADLAGALDETTKIQETGALEQGTSVPEHRARASVDELAVLLEAADTAALELLERQETELRAGLGADFDAVAREIHAFRFVNALGILRERNTR</sequence>
<comment type="subcellular location">
    <subcellularLocation>
        <location evidence="2">Membrane</location>
    </subcellularLocation>
</comment>
<dbReference type="PROSITE" id="PS50113">
    <property type="entry name" value="PAC"/>
    <property type="match status" value="2"/>
</dbReference>
<evidence type="ECO:0000259" key="20">
    <source>
        <dbReference type="PROSITE" id="PS50894"/>
    </source>
</evidence>
<dbReference type="PROSITE" id="PS50109">
    <property type="entry name" value="HIS_KIN"/>
    <property type="match status" value="1"/>
</dbReference>
<proteinExistence type="predicted"/>
<evidence type="ECO:0000256" key="14">
    <source>
        <dbReference type="SAM" id="Coils"/>
    </source>
</evidence>
<dbReference type="InterPro" id="IPR004358">
    <property type="entry name" value="Sig_transdc_His_kin-like_C"/>
</dbReference>
<evidence type="ECO:0000313" key="22">
    <source>
        <dbReference type="Proteomes" id="UP000005289"/>
    </source>
</evidence>
<dbReference type="SUPFAM" id="SSF47226">
    <property type="entry name" value="Histidine-containing phosphotransfer domain, HPT domain"/>
    <property type="match status" value="1"/>
</dbReference>
<dbReference type="HOGENOM" id="CLU_000445_114_15_6"/>
<gene>
    <name evidence="21" type="ORF">THITH_05420</name>
</gene>
<dbReference type="PROSITE" id="PS50894">
    <property type="entry name" value="HPT"/>
    <property type="match status" value="1"/>
</dbReference>
<dbReference type="InterPro" id="IPR001789">
    <property type="entry name" value="Sig_transdc_resp-reg_receiver"/>
</dbReference>
<dbReference type="FunFam" id="1.10.287.130:FF:000038">
    <property type="entry name" value="Sensory transduction histidine kinase"/>
    <property type="match status" value="1"/>
</dbReference>
<dbReference type="SMART" id="SM00387">
    <property type="entry name" value="HATPase_c"/>
    <property type="match status" value="1"/>
</dbReference>
<evidence type="ECO:0000256" key="2">
    <source>
        <dbReference type="ARBA" id="ARBA00004370"/>
    </source>
</evidence>
<protein>
    <recommendedName>
        <fullName evidence="3">histidine kinase</fullName>
        <ecNumber evidence="3">2.7.13.3</ecNumber>
    </recommendedName>
</protein>
<dbReference type="EMBL" id="CP007029">
    <property type="protein sequence ID" value="AHE97792.1"/>
    <property type="molecule type" value="Genomic_DNA"/>
</dbReference>
<dbReference type="InterPro" id="IPR003661">
    <property type="entry name" value="HisK_dim/P_dom"/>
</dbReference>
<dbReference type="SMART" id="SM00086">
    <property type="entry name" value="PAC"/>
    <property type="match status" value="1"/>
</dbReference>
<dbReference type="PANTHER" id="PTHR45339">
    <property type="entry name" value="HYBRID SIGNAL TRANSDUCTION HISTIDINE KINASE J"/>
    <property type="match status" value="1"/>
</dbReference>
<evidence type="ECO:0000256" key="13">
    <source>
        <dbReference type="PROSITE-ProRule" id="PRU00169"/>
    </source>
</evidence>
<dbReference type="GO" id="GO:0005524">
    <property type="term" value="F:ATP binding"/>
    <property type="evidence" value="ECO:0007669"/>
    <property type="project" value="UniProtKB-KW"/>
</dbReference>
<dbReference type="CDD" id="cd16922">
    <property type="entry name" value="HATPase_EvgS-ArcB-TorS-like"/>
    <property type="match status" value="1"/>
</dbReference>
<keyword evidence="5" id="KW-0808">Transferase</keyword>
<dbReference type="InterPro" id="IPR035965">
    <property type="entry name" value="PAS-like_dom_sf"/>
</dbReference>
<dbReference type="InterPro" id="IPR011006">
    <property type="entry name" value="CheY-like_superfamily"/>
</dbReference>
<dbReference type="FunFam" id="3.30.565.10:FF:000010">
    <property type="entry name" value="Sensor histidine kinase RcsC"/>
    <property type="match status" value="1"/>
</dbReference>
<organism evidence="21 22">
    <name type="scientific">Thioalkalivibrio paradoxus ARh 1</name>
    <dbReference type="NCBI Taxonomy" id="713585"/>
    <lineage>
        <taxon>Bacteria</taxon>
        <taxon>Pseudomonadati</taxon>
        <taxon>Pseudomonadota</taxon>
        <taxon>Gammaproteobacteria</taxon>
        <taxon>Chromatiales</taxon>
        <taxon>Ectothiorhodospiraceae</taxon>
        <taxon>Thioalkalivibrio</taxon>
    </lineage>
</organism>
<dbReference type="PRINTS" id="PR00344">
    <property type="entry name" value="BCTRLSENSOR"/>
</dbReference>
<accession>W0DKN9</accession>
<dbReference type="Gene3D" id="1.20.120.160">
    <property type="entry name" value="HPT domain"/>
    <property type="match status" value="1"/>
</dbReference>
<evidence type="ECO:0000256" key="11">
    <source>
        <dbReference type="ARBA" id="ARBA00023306"/>
    </source>
</evidence>
<dbReference type="InterPro" id="IPR005467">
    <property type="entry name" value="His_kinase_dom"/>
</dbReference>
<dbReference type="CDD" id="cd17546">
    <property type="entry name" value="REC_hyHK_CKI1_RcsC-like"/>
    <property type="match status" value="1"/>
</dbReference>
<dbReference type="InterPro" id="IPR003594">
    <property type="entry name" value="HATPase_dom"/>
</dbReference>
<evidence type="ECO:0000256" key="3">
    <source>
        <dbReference type="ARBA" id="ARBA00012438"/>
    </source>
</evidence>
<keyword evidence="14" id="KW-0175">Coiled coil</keyword>
<feature type="region of interest" description="Disordered" evidence="15">
    <location>
        <begin position="542"/>
        <end position="569"/>
    </location>
</feature>
<dbReference type="SMART" id="SM00091">
    <property type="entry name" value="PAS"/>
    <property type="match status" value="1"/>
</dbReference>
<reference evidence="21 22" key="1">
    <citation type="submission" date="2013-12" db="EMBL/GenBank/DDBJ databases">
        <authorList>
            <consortium name="DOE Joint Genome Institute"/>
            <person name="Muyzer G."/>
            <person name="Huntemann M."/>
            <person name="Han J."/>
            <person name="Chen A."/>
            <person name="Kyrpides N."/>
            <person name="Mavromatis K."/>
            <person name="Markowitz V."/>
            <person name="Palaniappan K."/>
            <person name="Ivanova N."/>
            <person name="Schaumberg A."/>
            <person name="Pati A."/>
            <person name="Liolios K."/>
            <person name="Nordberg H.P."/>
            <person name="Cantor M.N."/>
            <person name="Hua S.X."/>
            <person name="Woyke T."/>
        </authorList>
    </citation>
    <scope>NUCLEOTIDE SEQUENCE [LARGE SCALE GENOMIC DNA]</scope>
    <source>
        <strain evidence="21 22">ARh 1</strain>
    </source>
</reference>
<dbReference type="InterPro" id="IPR036641">
    <property type="entry name" value="HPT_dom_sf"/>
</dbReference>
<feature type="coiled-coil region" evidence="14">
    <location>
        <begin position="129"/>
        <end position="174"/>
    </location>
</feature>
<dbReference type="InterPro" id="IPR001610">
    <property type="entry name" value="PAC"/>
</dbReference>
<keyword evidence="11" id="KW-0131">Cell cycle</keyword>
<dbReference type="CDD" id="cd00082">
    <property type="entry name" value="HisKA"/>
    <property type="match status" value="1"/>
</dbReference>
<dbReference type="GO" id="GO:0005886">
    <property type="term" value="C:plasma membrane"/>
    <property type="evidence" value="ECO:0007669"/>
    <property type="project" value="UniProtKB-SubCell"/>
</dbReference>
<evidence type="ECO:0000259" key="19">
    <source>
        <dbReference type="PROSITE" id="PS50113"/>
    </source>
</evidence>
<dbReference type="STRING" id="713585.THITH_05420"/>
<dbReference type="AlphaFoldDB" id="W0DKN9"/>
<dbReference type="Pfam" id="PF02518">
    <property type="entry name" value="HATPase_c"/>
    <property type="match status" value="1"/>
</dbReference>
<dbReference type="InterPro" id="IPR036097">
    <property type="entry name" value="HisK_dim/P_sf"/>
</dbReference>
<keyword evidence="7 21" id="KW-0418">Kinase</keyword>
<evidence type="ECO:0000313" key="21">
    <source>
        <dbReference type="EMBL" id="AHE97792.1"/>
    </source>
</evidence>
<evidence type="ECO:0000256" key="10">
    <source>
        <dbReference type="ARBA" id="ARBA00023136"/>
    </source>
</evidence>
<feature type="compositionally biased region" description="Basic and acidic residues" evidence="15">
    <location>
        <begin position="554"/>
        <end position="565"/>
    </location>
</feature>
<keyword evidence="10" id="KW-0472">Membrane</keyword>
<feature type="domain" description="PAC" evidence="19">
    <location>
        <begin position="86"/>
        <end position="138"/>
    </location>
</feature>
<feature type="domain" description="PAC" evidence="19">
    <location>
        <begin position="1"/>
        <end position="16"/>
    </location>
</feature>
<dbReference type="PROSITE" id="PS50110">
    <property type="entry name" value="RESPONSE_REGULATORY"/>
    <property type="match status" value="1"/>
</dbReference>
<dbReference type="SUPFAM" id="SSF55785">
    <property type="entry name" value="PYP-like sensor domain (PAS domain)"/>
    <property type="match status" value="1"/>
</dbReference>
<dbReference type="PROSITE" id="PS50112">
    <property type="entry name" value="PAS"/>
    <property type="match status" value="1"/>
</dbReference>
<dbReference type="EC" id="2.7.13.3" evidence="3"/>
<dbReference type="GO" id="GO:0000155">
    <property type="term" value="F:phosphorelay sensor kinase activity"/>
    <property type="evidence" value="ECO:0007669"/>
    <property type="project" value="InterPro"/>
</dbReference>
<keyword evidence="8" id="KW-0067">ATP-binding</keyword>
<dbReference type="SUPFAM" id="SSF47384">
    <property type="entry name" value="Homodimeric domain of signal transducing histidine kinase"/>
    <property type="match status" value="1"/>
</dbReference>
<dbReference type="Gene3D" id="3.30.450.20">
    <property type="entry name" value="PAS domain"/>
    <property type="match status" value="1"/>
</dbReference>
<dbReference type="KEGG" id="tti:THITH_05420"/>